<dbReference type="EC" id="3.1.1.-" evidence="5"/>
<dbReference type="PANTHER" id="PTHR43142:SF1">
    <property type="entry name" value="CARBOXYLIC ESTER HYDROLASE"/>
    <property type="match status" value="1"/>
</dbReference>
<evidence type="ECO:0000256" key="4">
    <source>
        <dbReference type="ARBA" id="ARBA00023180"/>
    </source>
</evidence>
<keyword evidence="3 5" id="KW-0378">Hydrolase</keyword>
<name>A0A5N5SV53_9CRUS</name>
<comment type="caution">
    <text evidence="7">The sequence shown here is derived from an EMBL/GenBank/DDBJ whole genome shotgun (WGS) entry which is preliminary data.</text>
</comment>
<keyword evidence="2" id="KW-0719">Serine esterase</keyword>
<reference evidence="7 8" key="1">
    <citation type="journal article" date="2019" name="PLoS Biol.">
        <title>Sex chromosomes control vertical transmission of feminizing Wolbachia symbionts in an isopod.</title>
        <authorList>
            <person name="Becking T."/>
            <person name="Chebbi M.A."/>
            <person name="Giraud I."/>
            <person name="Moumen B."/>
            <person name="Laverre T."/>
            <person name="Caubet Y."/>
            <person name="Peccoud J."/>
            <person name="Gilbert C."/>
            <person name="Cordaux R."/>
        </authorList>
    </citation>
    <scope>NUCLEOTIDE SEQUENCE [LARGE SCALE GENOMIC DNA]</scope>
    <source>
        <strain evidence="7">ANa2</strain>
        <tissue evidence="7">Whole body excluding digestive tract and cuticle</tissue>
    </source>
</reference>
<evidence type="ECO:0000256" key="1">
    <source>
        <dbReference type="ARBA" id="ARBA00005964"/>
    </source>
</evidence>
<dbReference type="Gene3D" id="3.40.50.1820">
    <property type="entry name" value="alpha/beta hydrolase"/>
    <property type="match status" value="1"/>
</dbReference>
<dbReference type="EMBL" id="SEYY01019916">
    <property type="protein sequence ID" value="KAB7497798.1"/>
    <property type="molecule type" value="Genomic_DNA"/>
</dbReference>
<dbReference type="GO" id="GO:0052689">
    <property type="term" value="F:carboxylic ester hydrolase activity"/>
    <property type="evidence" value="ECO:0007669"/>
    <property type="project" value="UniProtKB-KW"/>
</dbReference>
<dbReference type="InterPro" id="IPR002018">
    <property type="entry name" value="CarbesteraseB"/>
</dbReference>
<keyword evidence="8" id="KW-1185">Reference proteome</keyword>
<dbReference type="SUPFAM" id="SSF53474">
    <property type="entry name" value="alpha/beta-Hydrolases"/>
    <property type="match status" value="1"/>
</dbReference>
<accession>A0A5N5SV53</accession>
<organism evidence="7 8">
    <name type="scientific">Armadillidium nasatum</name>
    <dbReference type="NCBI Taxonomy" id="96803"/>
    <lineage>
        <taxon>Eukaryota</taxon>
        <taxon>Metazoa</taxon>
        <taxon>Ecdysozoa</taxon>
        <taxon>Arthropoda</taxon>
        <taxon>Crustacea</taxon>
        <taxon>Multicrustacea</taxon>
        <taxon>Malacostraca</taxon>
        <taxon>Eumalacostraca</taxon>
        <taxon>Peracarida</taxon>
        <taxon>Isopoda</taxon>
        <taxon>Oniscidea</taxon>
        <taxon>Crinocheta</taxon>
        <taxon>Armadillidiidae</taxon>
        <taxon>Armadillidium</taxon>
    </lineage>
</organism>
<feature type="domain" description="Carboxylesterase type B" evidence="6">
    <location>
        <begin position="1"/>
        <end position="101"/>
    </location>
</feature>
<evidence type="ECO:0000313" key="8">
    <source>
        <dbReference type="Proteomes" id="UP000326759"/>
    </source>
</evidence>
<evidence type="ECO:0000259" key="6">
    <source>
        <dbReference type="Pfam" id="PF00135"/>
    </source>
</evidence>
<dbReference type="OrthoDB" id="6363012at2759"/>
<gene>
    <name evidence="7" type="primary">EST6_2</name>
    <name evidence="7" type="ORF">Anas_12547</name>
</gene>
<dbReference type="InterPro" id="IPR029058">
    <property type="entry name" value="AB_hydrolase_fold"/>
</dbReference>
<dbReference type="AlphaFoldDB" id="A0A5N5SV53"/>
<dbReference type="PANTHER" id="PTHR43142">
    <property type="entry name" value="CARBOXYLIC ESTER HYDROLASE"/>
    <property type="match status" value="1"/>
</dbReference>
<keyword evidence="4" id="KW-0325">Glycoprotein</keyword>
<protein>
    <recommendedName>
        <fullName evidence="5">Carboxylic ester hydrolase</fullName>
        <ecNumber evidence="5">3.1.1.-</ecNumber>
    </recommendedName>
</protein>
<dbReference type="Proteomes" id="UP000326759">
    <property type="component" value="Unassembled WGS sequence"/>
</dbReference>
<dbReference type="PROSITE" id="PS00122">
    <property type="entry name" value="CARBOXYLESTERASE_B_1"/>
    <property type="match status" value="1"/>
</dbReference>
<comment type="similarity">
    <text evidence="1 5">Belongs to the type-B carboxylesterase/lipase family.</text>
</comment>
<sequence>MVYIHGGGFVGGEAKEYLPHVLMNKEIVLVVIQYRLGIFGFLSTEDSVIPGNMGLKDQQLALKWIKENIEPFGGDSNNITIFGESAGGASVHFQVLSPGSKASQ</sequence>
<dbReference type="Pfam" id="PF00135">
    <property type="entry name" value="COesterase"/>
    <property type="match status" value="1"/>
</dbReference>
<evidence type="ECO:0000256" key="5">
    <source>
        <dbReference type="RuleBase" id="RU361235"/>
    </source>
</evidence>
<proteinExistence type="inferred from homology"/>
<dbReference type="InterPro" id="IPR019826">
    <property type="entry name" value="Carboxylesterase_B_AS"/>
</dbReference>
<evidence type="ECO:0000256" key="2">
    <source>
        <dbReference type="ARBA" id="ARBA00022487"/>
    </source>
</evidence>
<evidence type="ECO:0000313" key="7">
    <source>
        <dbReference type="EMBL" id="KAB7497798.1"/>
    </source>
</evidence>
<evidence type="ECO:0000256" key="3">
    <source>
        <dbReference type="ARBA" id="ARBA00022801"/>
    </source>
</evidence>